<reference evidence="1" key="1">
    <citation type="submission" date="2020-08" db="EMBL/GenBank/DDBJ databases">
        <title>Novel species isolated from subtropical streams in China.</title>
        <authorList>
            <person name="Lu H."/>
        </authorList>
    </citation>
    <scope>NUCLEOTIDE SEQUENCE</scope>
    <source>
        <strain evidence="1">LX22W</strain>
    </source>
</reference>
<evidence type="ECO:0000313" key="2">
    <source>
        <dbReference type="Proteomes" id="UP000627446"/>
    </source>
</evidence>
<proteinExistence type="predicted"/>
<organism evidence="1 2">
    <name type="scientific">Undibacterium nitidum</name>
    <dbReference type="NCBI Taxonomy" id="2762298"/>
    <lineage>
        <taxon>Bacteria</taxon>
        <taxon>Pseudomonadati</taxon>
        <taxon>Pseudomonadota</taxon>
        <taxon>Betaproteobacteria</taxon>
        <taxon>Burkholderiales</taxon>
        <taxon>Oxalobacteraceae</taxon>
        <taxon>Undibacterium</taxon>
    </lineage>
</organism>
<dbReference type="RefSeq" id="WP_186914729.1">
    <property type="nucleotide sequence ID" value="NZ_JACOFZ010000001.1"/>
</dbReference>
<evidence type="ECO:0000313" key="1">
    <source>
        <dbReference type="EMBL" id="MBC3880796.1"/>
    </source>
</evidence>
<dbReference type="EMBL" id="JACOFZ010000001">
    <property type="protein sequence ID" value="MBC3880796.1"/>
    <property type="molecule type" value="Genomic_DNA"/>
</dbReference>
<name>A0A923HVD2_9BURK</name>
<comment type="caution">
    <text evidence="1">The sequence shown here is derived from an EMBL/GenBank/DDBJ whole genome shotgun (WGS) entry which is preliminary data.</text>
</comment>
<keyword evidence="2" id="KW-1185">Reference proteome</keyword>
<accession>A0A923HVD2</accession>
<sequence>MRTTIEKHRSTKCPNMWPASFQRASILALMMGVLSWANVSQASVLDIPFDQDQRYVMKEMLAPGKSLELCGLLINQNQIAWRFESDAKLDFNIHFHVGDAVHYPTKLKQKKKASDRLDVAQEQTYCWMWTNRSTKGANLTANLEKLK</sequence>
<dbReference type="AlphaFoldDB" id="A0A923HVD2"/>
<gene>
    <name evidence="1" type="ORF">H8K36_05370</name>
</gene>
<dbReference type="Proteomes" id="UP000627446">
    <property type="component" value="Unassembled WGS sequence"/>
</dbReference>
<protein>
    <submittedName>
        <fullName evidence="1">Uncharacterized protein</fullName>
    </submittedName>
</protein>